<dbReference type="GeneID" id="97239861"/>
<organism evidence="1 2">
    <name type="scientific">Tistrella mobilis</name>
    <dbReference type="NCBI Taxonomy" id="171437"/>
    <lineage>
        <taxon>Bacteria</taxon>
        <taxon>Pseudomonadati</taxon>
        <taxon>Pseudomonadota</taxon>
        <taxon>Alphaproteobacteria</taxon>
        <taxon>Geminicoccales</taxon>
        <taxon>Geminicoccaceae</taxon>
        <taxon>Tistrella</taxon>
    </lineage>
</organism>
<evidence type="ECO:0000313" key="1">
    <source>
        <dbReference type="EMBL" id="KYO51582.1"/>
    </source>
</evidence>
<dbReference type="EMBL" id="LPZR01000170">
    <property type="protein sequence ID" value="KYO51582.1"/>
    <property type="molecule type" value="Genomic_DNA"/>
</dbReference>
<dbReference type="AlphaFoldDB" id="A0A162KLS3"/>
<reference evidence="1 2" key="1">
    <citation type="submission" date="2015-12" db="EMBL/GenBank/DDBJ databases">
        <title>Genome sequence of Tistrella mobilis MCCC 1A02139.</title>
        <authorList>
            <person name="Lu L."/>
            <person name="Lai Q."/>
            <person name="Shao Z."/>
            <person name="Qian P."/>
        </authorList>
    </citation>
    <scope>NUCLEOTIDE SEQUENCE [LARGE SCALE GENOMIC DNA]</scope>
    <source>
        <strain evidence="1 2">MCCC 1A02139</strain>
    </source>
</reference>
<dbReference type="Proteomes" id="UP000075787">
    <property type="component" value="Unassembled WGS sequence"/>
</dbReference>
<accession>A0A162KLS3</accession>
<dbReference type="RefSeq" id="WP_062765884.1">
    <property type="nucleotide sequence ID" value="NZ_CP121045.1"/>
</dbReference>
<name>A0A162KLS3_9PROT</name>
<sequence length="61" mass="7262">MRFLGKYDDFTREQARRAREIGLTDDVVQRLRTRDETRTPSKLILLAAIRERSQDEDAPVW</sequence>
<protein>
    <submittedName>
        <fullName evidence="1">Uncharacterized protein</fullName>
    </submittedName>
</protein>
<comment type="caution">
    <text evidence="1">The sequence shown here is derived from an EMBL/GenBank/DDBJ whole genome shotgun (WGS) entry which is preliminary data.</text>
</comment>
<evidence type="ECO:0000313" key="2">
    <source>
        <dbReference type="Proteomes" id="UP000075787"/>
    </source>
</evidence>
<gene>
    <name evidence="1" type="ORF">AUP44_08255</name>
</gene>
<proteinExistence type="predicted"/>